<evidence type="ECO:0000256" key="8">
    <source>
        <dbReference type="ARBA" id="ARBA00023242"/>
    </source>
</evidence>
<feature type="compositionally biased region" description="Basic residues" evidence="10">
    <location>
        <begin position="1"/>
        <end position="11"/>
    </location>
</feature>
<dbReference type="VEuPathDB" id="MicrosporidiaDB:ECANGB1_1660"/>
<evidence type="ECO:0000256" key="4">
    <source>
        <dbReference type="ARBA" id="ARBA00022679"/>
    </source>
</evidence>
<comment type="caution">
    <text evidence="11">The sequence shown here is derived from an EMBL/GenBank/DDBJ whole genome shotgun (WGS) entry which is preliminary data.</text>
</comment>
<dbReference type="HAMAP" id="MF_03055">
    <property type="entry name" value="tRNA_methyltr_TrmB_euk"/>
    <property type="match status" value="1"/>
</dbReference>
<evidence type="ECO:0000256" key="6">
    <source>
        <dbReference type="ARBA" id="ARBA00022694"/>
    </source>
</evidence>
<feature type="binding site" evidence="9">
    <location>
        <position position="48"/>
    </location>
    <ligand>
        <name>S-adenosyl-L-methionine</name>
        <dbReference type="ChEBI" id="CHEBI:59789"/>
    </ligand>
</feature>
<dbReference type="OrthoDB" id="47276at2759"/>
<name>A0A1Y1S961_9MICR</name>
<keyword evidence="7 9" id="KW-0694">RNA-binding</keyword>
<dbReference type="Proteomes" id="UP000192639">
    <property type="component" value="Unassembled WGS sequence"/>
</dbReference>
<keyword evidence="8 9" id="KW-0539">Nucleus</keyword>
<dbReference type="EMBL" id="LWDP01000005">
    <property type="protein sequence ID" value="ORD95001.1"/>
    <property type="molecule type" value="Genomic_DNA"/>
</dbReference>
<accession>A0A1Y1S961</accession>
<evidence type="ECO:0000256" key="2">
    <source>
        <dbReference type="ARBA" id="ARBA00022555"/>
    </source>
</evidence>
<reference evidence="11 12" key="1">
    <citation type="journal article" date="2017" name="Environ. Microbiol.">
        <title>Decay of the glycolytic pathway and adaptation to intranuclear parasitism within Enterocytozoonidae microsporidia.</title>
        <authorList>
            <person name="Wiredu Boakye D."/>
            <person name="Jaroenlak P."/>
            <person name="Prachumwat A."/>
            <person name="Williams T.A."/>
            <person name="Bateman K.S."/>
            <person name="Itsathitphaisarn O."/>
            <person name="Sritunyalucksana K."/>
            <person name="Paszkiewicz K.H."/>
            <person name="Moore K.A."/>
            <person name="Stentiford G.D."/>
            <person name="Williams B.A."/>
        </authorList>
    </citation>
    <scope>NUCLEOTIDE SEQUENCE [LARGE SCALE GENOMIC DNA]</scope>
    <source>
        <strain evidence="11 12">GB1</strain>
    </source>
</reference>
<dbReference type="Pfam" id="PF02390">
    <property type="entry name" value="Methyltransf_4"/>
    <property type="match status" value="1"/>
</dbReference>
<keyword evidence="4 9" id="KW-0808">Transferase</keyword>
<dbReference type="Gene3D" id="3.40.50.150">
    <property type="entry name" value="Vaccinia Virus protein VP39"/>
    <property type="match status" value="1"/>
</dbReference>
<comment type="subcellular location">
    <subcellularLocation>
        <location evidence="9">Nucleus</location>
    </subcellularLocation>
</comment>
<dbReference type="InterPro" id="IPR003358">
    <property type="entry name" value="tRNA_(Gua-N-7)_MeTrfase_Trmb"/>
</dbReference>
<comment type="catalytic activity">
    <reaction evidence="1 9">
        <text>guanosine(46) in tRNA + S-adenosyl-L-methionine = N(7)-methylguanosine(46) in tRNA + S-adenosyl-L-homocysteine</text>
        <dbReference type="Rhea" id="RHEA:42708"/>
        <dbReference type="Rhea" id="RHEA-COMP:10188"/>
        <dbReference type="Rhea" id="RHEA-COMP:10189"/>
        <dbReference type="ChEBI" id="CHEBI:57856"/>
        <dbReference type="ChEBI" id="CHEBI:59789"/>
        <dbReference type="ChEBI" id="CHEBI:74269"/>
        <dbReference type="ChEBI" id="CHEBI:74480"/>
        <dbReference type="EC" id="2.1.1.33"/>
    </reaction>
</comment>
<gene>
    <name evidence="11" type="primary">TRMB</name>
    <name evidence="9" type="synonym">TRM8</name>
    <name evidence="11" type="ORF">ECANGB1_1660</name>
</gene>
<keyword evidence="6 9" id="KW-0819">tRNA processing</keyword>
<dbReference type="CDD" id="cd02440">
    <property type="entry name" value="AdoMet_MTases"/>
    <property type="match status" value="1"/>
</dbReference>
<comment type="function">
    <text evidence="9">Catalyzes the formation of N(7)-methylguanine at position 46 (m7G46) in tRNA.</text>
</comment>
<evidence type="ECO:0000313" key="12">
    <source>
        <dbReference type="Proteomes" id="UP000192639"/>
    </source>
</evidence>
<comment type="similarity">
    <text evidence="9">Belongs to the class I-like SAM-binding methyltransferase superfamily. TrmB family.</text>
</comment>
<evidence type="ECO:0000256" key="10">
    <source>
        <dbReference type="SAM" id="MobiDB-lite"/>
    </source>
</evidence>
<dbReference type="GO" id="GO:0005634">
    <property type="term" value="C:nucleus"/>
    <property type="evidence" value="ECO:0007669"/>
    <property type="project" value="UniProtKB-SubCell"/>
</dbReference>
<organism evidence="11 12">
    <name type="scientific">Enterospora canceri</name>
    <dbReference type="NCBI Taxonomy" id="1081671"/>
    <lineage>
        <taxon>Eukaryota</taxon>
        <taxon>Fungi</taxon>
        <taxon>Fungi incertae sedis</taxon>
        <taxon>Microsporidia</taxon>
        <taxon>Enterocytozoonidae</taxon>
        <taxon>Enterospora</taxon>
    </lineage>
</organism>
<evidence type="ECO:0000256" key="5">
    <source>
        <dbReference type="ARBA" id="ARBA00022691"/>
    </source>
</evidence>
<evidence type="ECO:0000256" key="9">
    <source>
        <dbReference type="HAMAP-Rule" id="MF_03055"/>
    </source>
</evidence>
<comment type="pathway">
    <text evidence="9">tRNA modification; N(7)-methylguanine-tRNA biosynthesis.</text>
</comment>
<comment type="subunit">
    <text evidence="9">Forms a complex with TRM82.</text>
</comment>
<dbReference type="InterPro" id="IPR029063">
    <property type="entry name" value="SAM-dependent_MTases_sf"/>
</dbReference>
<dbReference type="UniPathway" id="UPA00989"/>
<protein>
    <recommendedName>
        <fullName evidence="9">tRNA (guanine-N(7)-)-methyltransferase</fullName>
        <ecNumber evidence="9">2.1.1.33</ecNumber>
    </recommendedName>
    <alternativeName>
        <fullName evidence="9">Transfer RNA methyltransferase 8</fullName>
    </alternativeName>
    <alternativeName>
        <fullName evidence="9">tRNA (guanine(46)-N(7))-methyltransferase</fullName>
    </alternativeName>
    <alternativeName>
        <fullName evidence="9">tRNA(m7G46)-methyltransferase</fullName>
    </alternativeName>
</protein>
<dbReference type="GO" id="GO:0008176">
    <property type="term" value="F:tRNA (guanine(46)-N7)-methyltransferase activity"/>
    <property type="evidence" value="ECO:0007669"/>
    <property type="project" value="UniProtKB-UniRule"/>
</dbReference>
<proteinExistence type="inferred from homology"/>
<dbReference type="PANTHER" id="PTHR23417:SF16">
    <property type="entry name" value="TRNA (GUANINE-N(7)-)-METHYLTRANSFERASE"/>
    <property type="match status" value="1"/>
</dbReference>
<dbReference type="PANTHER" id="PTHR23417">
    <property type="entry name" value="3-DEOXY-D-MANNO-OCTULOSONIC-ACID TRANSFERASE/TRNA GUANINE-N 7 - -METHYLTRANSFERASE"/>
    <property type="match status" value="1"/>
</dbReference>
<dbReference type="SUPFAM" id="SSF53335">
    <property type="entry name" value="S-adenosyl-L-methionine-dependent methyltransferases"/>
    <property type="match status" value="1"/>
</dbReference>
<feature type="binding site" evidence="9">
    <location>
        <position position="117"/>
    </location>
    <ligand>
        <name>S-adenosyl-L-methionine</name>
        <dbReference type="ChEBI" id="CHEBI:59789"/>
    </ligand>
</feature>
<dbReference type="EC" id="2.1.1.33" evidence="9"/>
<feature type="active site" evidence="9">
    <location>
        <position position="120"/>
    </location>
</feature>
<keyword evidence="5 9" id="KW-0949">S-adenosyl-L-methionine</keyword>
<evidence type="ECO:0000256" key="3">
    <source>
        <dbReference type="ARBA" id="ARBA00022603"/>
    </source>
</evidence>
<dbReference type="AlphaFoldDB" id="A0A1Y1S961"/>
<dbReference type="PROSITE" id="PS51625">
    <property type="entry name" value="SAM_MT_TRMB"/>
    <property type="match status" value="1"/>
</dbReference>
<dbReference type="InterPro" id="IPR025763">
    <property type="entry name" value="Trm8_euk"/>
</dbReference>
<keyword evidence="2 9" id="KW-0820">tRNA-binding</keyword>
<dbReference type="GO" id="GO:0043527">
    <property type="term" value="C:tRNA methyltransferase complex"/>
    <property type="evidence" value="ECO:0007669"/>
    <property type="project" value="TreeGrafter"/>
</dbReference>
<comment type="caution">
    <text evidence="9">Lacks conserved residue(s) required for the propagation of feature annotation.</text>
</comment>
<feature type="binding site" evidence="9">
    <location>
        <begin position="70"/>
        <end position="71"/>
    </location>
    <ligand>
        <name>S-adenosyl-L-methionine</name>
        <dbReference type="ChEBI" id="CHEBI:59789"/>
    </ligand>
</feature>
<evidence type="ECO:0000313" key="11">
    <source>
        <dbReference type="EMBL" id="ORD95001.1"/>
    </source>
</evidence>
<feature type="region of interest" description="Disordered" evidence="10">
    <location>
        <begin position="1"/>
        <end position="22"/>
    </location>
</feature>
<feature type="binding site" evidence="9">
    <location>
        <begin position="97"/>
        <end position="98"/>
    </location>
    <ligand>
        <name>S-adenosyl-L-methionine</name>
        <dbReference type="ChEBI" id="CHEBI:59789"/>
    </ligand>
</feature>
<sequence length="228" mass="26249">MVSKKSYRTKAHAGSFKKEGMERPLSPRHVDWSKYFRNTKKPDYLDLGCGYGKFLLRTADKCKKNILGIEIRNKVYEYTKRRIEKSGMENVGVMNTNGLLFLPNIFEKKSLEKIFILFPDPHFKKTKQKGRIVGKRTMGVFEYLLKDGGRLYISTDVKSLYDDMCGVIEESGFFEEKEKAKTAVTKELLENQEKKALFEATYLGTDKSTRAGVKNGMVYASVYVVKKK</sequence>
<dbReference type="GO" id="GO:0000049">
    <property type="term" value="F:tRNA binding"/>
    <property type="evidence" value="ECO:0007669"/>
    <property type="project" value="UniProtKB-UniRule"/>
</dbReference>
<evidence type="ECO:0000256" key="1">
    <source>
        <dbReference type="ARBA" id="ARBA00000142"/>
    </source>
</evidence>
<keyword evidence="12" id="KW-1185">Reference proteome</keyword>
<evidence type="ECO:0000256" key="7">
    <source>
        <dbReference type="ARBA" id="ARBA00022884"/>
    </source>
</evidence>
<dbReference type="NCBIfam" id="TIGR00091">
    <property type="entry name" value="tRNA (guanosine(46)-N7)-methyltransferase TrmB"/>
    <property type="match status" value="1"/>
</dbReference>
<keyword evidence="3 9" id="KW-0489">Methyltransferase</keyword>